<keyword evidence="2" id="KW-0812">Transmembrane</keyword>
<gene>
    <name evidence="3" type="primary">GPI11</name>
    <name evidence="3" type="ORF">ATC70_000747</name>
</gene>
<dbReference type="AlphaFoldDB" id="A0AAN7DH58"/>
<comment type="caution">
    <text evidence="3">The sequence shown here is derived from an EMBL/GenBank/DDBJ whole genome shotgun (WGS) entry which is preliminary data.</text>
</comment>
<dbReference type="GeneID" id="89944449"/>
<proteinExistence type="predicted"/>
<organism evidence="3 4">
    <name type="scientific">Mucor velutinosus</name>
    <dbReference type="NCBI Taxonomy" id="708070"/>
    <lineage>
        <taxon>Eukaryota</taxon>
        <taxon>Fungi</taxon>
        <taxon>Fungi incertae sedis</taxon>
        <taxon>Mucoromycota</taxon>
        <taxon>Mucoromycotina</taxon>
        <taxon>Mucoromycetes</taxon>
        <taxon>Mucorales</taxon>
        <taxon>Mucorineae</taxon>
        <taxon>Mucoraceae</taxon>
        <taxon>Mucor</taxon>
    </lineage>
</organism>
<accession>A0AAN7DH58</accession>
<dbReference type="Proteomes" id="UP001304243">
    <property type="component" value="Unassembled WGS sequence"/>
</dbReference>
<feature type="compositionally biased region" description="Low complexity" evidence="1">
    <location>
        <begin position="118"/>
        <end position="129"/>
    </location>
</feature>
<reference evidence="3 4" key="1">
    <citation type="submission" date="2022-11" db="EMBL/GenBank/DDBJ databases">
        <title>Mucor velutinosus strain NIH1002 WGS.</title>
        <authorList>
            <person name="Subramanian P."/>
            <person name="Mullikin J.C."/>
            <person name="Segre J.A."/>
            <person name="Zelazny A.M."/>
        </authorList>
    </citation>
    <scope>NUCLEOTIDE SEQUENCE [LARGE SCALE GENOMIC DNA]</scope>
    <source>
        <strain evidence="3 4">NIH1002</strain>
    </source>
</reference>
<evidence type="ECO:0000313" key="4">
    <source>
        <dbReference type="Proteomes" id="UP001304243"/>
    </source>
</evidence>
<keyword evidence="2" id="KW-1133">Transmembrane helix</keyword>
<feature type="region of interest" description="Disordered" evidence="1">
    <location>
        <begin position="61"/>
        <end position="129"/>
    </location>
</feature>
<keyword evidence="4" id="KW-1185">Reference proteome</keyword>
<dbReference type="EMBL" id="JASEJX010000013">
    <property type="protein sequence ID" value="KAK4517412.1"/>
    <property type="molecule type" value="Genomic_DNA"/>
</dbReference>
<sequence length="129" mass="14420">MATVGFNALWLLCVILLLIAFFLAIRRRRLAARAEDRNNQLNATTFIRHTGQEVRIHMPSHLHPCNMPAAATNNSTANAPYTPIHTDGIQPPPPTFDPHEDQPPPSYQDFNKDVRIQSSSNSNNNTNPP</sequence>
<evidence type="ECO:0000256" key="1">
    <source>
        <dbReference type="SAM" id="MobiDB-lite"/>
    </source>
</evidence>
<keyword evidence="2" id="KW-0472">Membrane</keyword>
<feature type="transmembrane region" description="Helical" evidence="2">
    <location>
        <begin position="6"/>
        <end position="25"/>
    </location>
</feature>
<feature type="compositionally biased region" description="Low complexity" evidence="1">
    <location>
        <begin position="68"/>
        <end position="83"/>
    </location>
</feature>
<evidence type="ECO:0000256" key="2">
    <source>
        <dbReference type="SAM" id="Phobius"/>
    </source>
</evidence>
<evidence type="ECO:0000313" key="3">
    <source>
        <dbReference type="EMBL" id="KAK4517412.1"/>
    </source>
</evidence>
<name>A0AAN7DH58_9FUNG</name>
<dbReference type="RefSeq" id="XP_064684078.1">
    <property type="nucleotide sequence ID" value="XM_064820158.1"/>
</dbReference>
<protein>
    <submittedName>
        <fullName evidence="3">Glycosylphosphatidylinositol (GPI) anchor assembly protein</fullName>
    </submittedName>
</protein>